<comment type="caution">
    <text evidence="1">The sequence shown here is derived from an EMBL/GenBank/DDBJ whole genome shotgun (WGS) entry which is preliminary data.</text>
</comment>
<dbReference type="AlphaFoldDB" id="A0A6B0YSQ9"/>
<name>A0A6B0YSQ9_9CHLR</name>
<protein>
    <recommendedName>
        <fullName evidence="2">DUF1349 domain-containing protein</fullName>
    </recommendedName>
</protein>
<dbReference type="EMBL" id="VXRG01000097">
    <property type="protein sequence ID" value="MXY94070.1"/>
    <property type="molecule type" value="Genomic_DNA"/>
</dbReference>
<accession>A0A6B0YSQ9</accession>
<gene>
    <name evidence="1" type="ORF">F4Y42_11570</name>
</gene>
<reference evidence="1" key="1">
    <citation type="submission" date="2019-09" db="EMBL/GenBank/DDBJ databases">
        <title>Characterisation of the sponge microbiome using genome-centric metagenomics.</title>
        <authorList>
            <person name="Engelberts J.P."/>
            <person name="Robbins S.J."/>
            <person name="De Goeij J.M."/>
            <person name="Aranda M."/>
            <person name="Bell S.C."/>
            <person name="Webster N.S."/>
        </authorList>
    </citation>
    <scope>NUCLEOTIDE SEQUENCE</scope>
    <source>
        <strain evidence="1">SB0664_bin_27</strain>
    </source>
</reference>
<dbReference type="Gene3D" id="2.60.120.200">
    <property type="match status" value="1"/>
</dbReference>
<proteinExistence type="predicted"/>
<organism evidence="1">
    <name type="scientific">Caldilineaceae bacterium SB0664_bin_27</name>
    <dbReference type="NCBI Taxonomy" id="2605260"/>
    <lineage>
        <taxon>Bacteria</taxon>
        <taxon>Bacillati</taxon>
        <taxon>Chloroflexota</taxon>
        <taxon>Caldilineae</taxon>
        <taxon>Caldilineales</taxon>
        <taxon>Caldilineaceae</taxon>
    </lineage>
</organism>
<evidence type="ECO:0000313" key="1">
    <source>
        <dbReference type="EMBL" id="MXY94070.1"/>
    </source>
</evidence>
<dbReference type="InterPro" id="IPR013320">
    <property type="entry name" value="ConA-like_dom_sf"/>
</dbReference>
<dbReference type="SUPFAM" id="SSF49899">
    <property type="entry name" value="Concanavalin A-like lectins/glucanases"/>
    <property type="match status" value="1"/>
</dbReference>
<evidence type="ECO:0008006" key="2">
    <source>
        <dbReference type="Google" id="ProtNLM"/>
    </source>
</evidence>
<sequence length="187" mass="21416">MGKSEEQLIFSERFEGEMDSEWFWIRENPERWRIRDCGLEIVVEPGVAGTVRNALVRPAPDRSTGVYAIEVTIINHRAPTQQYEQAGITWYQDGEPVFKEVKELIDGEVFIIPGSKAMPTQSVRLRLVVDAESWEAQYRPEGASAFETAATGELAPADNEQVSIQCYNGPPEEEHWIRFEDFRILRI</sequence>